<name>A0A291RFZ5_9NOCA</name>
<dbReference type="GeneID" id="88357432"/>
<dbReference type="KEGG" id="ntp:CRH09_08420"/>
<dbReference type="AlphaFoldDB" id="A0A291RFZ5"/>
<protein>
    <submittedName>
        <fullName evidence="2">Uncharacterized protein</fullName>
    </submittedName>
</protein>
<reference evidence="2 3" key="1">
    <citation type="submission" date="2017-10" db="EMBL/GenBank/DDBJ databases">
        <title>Comparative genomics between pathogenic Norcardia.</title>
        <authorList>
            <person name="Zeng L."/>
        </authorList>
    </citation>
    <scope>NUCLEOTIDE SEQUENCE [LARGE SCALE GENOMIC DNA]</scope>
    <source>
        <strain evidence="2 3">NC_YFY_NT001</strain>
    </source>
</reference>
<gene>
    <name evidence="2" type="ORF">CRH09_08420</name>
</gene>
<organism evidence="2 3">
    <name type="scientific">Nocardia terpenica</name>
    <dbReference type="NCBI Taxonomy" id="455432"/>
    <lineage>
        <taxon>Bacteria</taxon>
        <taxon>Bacillati</taxon>
        <taxon>Actinomycetota</taxon>
        <taxon>Actinomycetes</taxon>
        <taxon>Mycobacteriales</taxon>
        <taxon>Nocardiaceae</taxon>
        <taxon>Nocardia</taxon>
    </lineage>
</organism>
<feature type="region of interest" description="Disordered" evidence="1">
    <location>
        <begin position="81"/>
        <end position="117"/>
    </location>
</feature>
<dbReference type="Proteomes" id="UP000221961">
    <property type="component" value="Chromosome"/>
</dbReference>
<dbReference type="EMBL" id="CP023778">
    <property type="protein sequence ID" value="ATL66218.1"/>
    <property type="molecule type" value="Genomic_DNA"/>
</dbReference>
<feature type="compositionally biased region" description="Basic and acidic residues" evidence="1">
    <location>
        <begin position="81"/>
        <end position="90"/>
    </location>
</feature>
<accession>A0A291RFZ5</accession>
<dbReference type="RefSeq" id="WP_098693422.1">
    <property type="nucleotide sequence ID" value="NZ_CP023778.1"/>
</dbReference>
<evidence type="ECO:0000313" key="2">
    <source>
        <dbReference type="EMBL" id="ATL66218.1"/>
    </source>
</evidence>
<evidence type="ECO:0000313" key="3">
    <source>
        <dbReference type="Proteomes" id="UP000221961"/>
    </source>
</evidence>
<proteinExistence type="predicted"/>
<evidence type="ECO:0000256" key="1">
    <source>
        <dbReference type="SAM" id="MobiDB-lite"/>
    </source>
</evidence>
<sequence>MTDYQAEMDRILAEYTAASRTVREQFIDADERTTRGGTDVFASLREELARTEQEQQHPEETKALEERDRLLREAAERARQRRLAAEHGREVYVSPSDWTEEDEARDEGYGPPKSWLV</sequence>